<organism evidence="1 2">
    <name type="scientific">Stenotrophomonas pictorum JCM 9942</name>
    <dbReference type="NCBI Taxonomy" id="1236960"/>
    <lineage>
        <taxon>Bacteria</taxon>
        <taxon>Pseudomonadati</taxon>
        <taxon>Pseudomonadota</taxon>
        <taxon>Gammaproteobacteria</taxon>
        <taxon>Lysobacterales</taxon>
        <taxon>Lysobacteraceae</taxon>
        <taxon>Stenotrophomonas</taxon>
    </lineage>
</organism>
<reference evidence="1 2" key="1">
    <citation type="submission" date="2015-10" db="EMBL/GenBank/DDBJ databases">
        <title>Genome sequencing and analysis of members of genus Stenotrophomonas.</title>
        <authorList>
            <person name="Patil P.P."/>
            <person name="Midha S."/>
            <person name="Patil P.B."/>
        </authorList>
    </citation>
    <scope>NUCLEOTIDE SEQUENCE [LARGE SCALE GENOMIC DNA]</scope>
    <source>
        <strain evidence="1 2">JCM 9942</strain>
    </source>
</reference>
<sequence length="738" mass="79431">MAVQDPSQGLLVKLWTARADKKQVLLSADGVPEVVIYTHAEPVNAVTLAFDQNGNPNLTVGGISGALLYWYDATRPGMETTSLPADHLYPMLTLDDARDLNIAASDIILSYVRGGVLRYRQQRERFQIEHTPLLGDGGSPLTVPGKPLLHVSMTRKQRVQWTFLNTDNWAMNPAHALYYARTHSEIGREPSGNINDASYRACADKLFDEGFGICTSFDPAAESLEEFEQRICNLIGGSVSRSLIDGQYYLDLARGDYDLDSLPVITDDDILSFSAQPSVLDGAINSVSVKYFDPCRKESVTTPPVQALGLIDAFGVIHQTASYPEIPSAALALIIAERDLRNTVTPTIAFELTCMPDSVRALRPNNYFRLQSKKRRIADMVCLLGEKQAGTLKSGAVKITAAQDIYSLPQTSFVEVESGIDTSPDPTPYPITAQVAMEAPYIELVQRLDRANLDALPADVGYLLAMADQPAQGGQNYGLAVAPAGGDYLVEMTGDWCPVAVVAGDPAVDVVPVGQTVIPVAGVGRASQVTLGAAALWESEVVRIDAIDTEAGTVTVGRGCADTVPVEHVAGSRIWVYDEAASSNMTEYTDGEAIDIKLLTNTAVAQLDPADAVAMSVEFARRAVRPYPPAAVTFNGEAWPPALTGQVDVVWAHRDRKAQADQLVDQAVASIGPEPGTTYTVRWILDGVEVHAEAGIVGSASSYTPAAAGTLRIEIQSQRDGLDSLQVYRHTAEYIPTP</sequence>
<proteinExistence type="predicted"/>
<dbReference type="AlphaFoldDB" id="A0A0R0AFU0"/>
<evidence type="ECO:0000313" key="2">
    <source>
        <dbReference type="Proteomes" id="UP000050836"/>
    </source>
</evidence>
<dbReference type="OrthoDB" id="5917852at2"/>
<dbReference type="Proteomes" id="UP000050836">
    <property type="component" value="Unassembled WGS sequence"/>
</dbReference>
<evidence type="ECO:0008006" key="3">
    <source>
        <dbReference type="Google" id="ProtNLM"/>
    </source>
</evidence>
<dbReference type="RefSeq" id="WP_054658875.1">
    <property type="nucleotide sequence ID" value="NZ_LLXS01000011.1"/>
</dbReference>
<comment type="caution">
    <text evidence="1">The sequence shown here is derived from an EMBL/GenBank/DDBJ whole genome shotgun (WGS) entry which is preliminary data.</text>
</comment>
<gene>
    <name evidence="1" type="ORF">ARC78_06795</name>
</gene>
<evidence type="ECO:0000313" key="1">
    <source>
        <dbReference type="EMBL" id="KRG43773.1"/>
    </source>
</evidence>
<name>A0A0R0AFU0_9GAMM</name>
<dbReference type="EMBL" id="LLXS01000011">
    <property type="protein sequence ID" value="KRG43773.1"/>
    <property type="molecule type" value="Genomic_DNA"/>
</dbReference>
<keyword evidence="2" id="KW-1185">Reference proteome</keyword>
<protein>
    <recommendedName>
        <fullName evidence="3">Tip attachment protein J domain-containing protein</fullName>
    </recommendedName>
</protein>
<accession>A0A0R0AFU0</accession>